<name>A0A653A6F0_UNCDX</name>
<protein>
    <submittedName>
        <fullName evidence="1">Methyltransferase family protein</fullName>
    </submittedName>
</protein>
<sequence length="319" mass="37314">MDDTYFERRKSCPACGSAKFSIIYQKDYNDPLLRDYLTDFYCSNGMVEYQYLNAGVYILCECDACGLIFQRDIPNGLFMARIYEHWIDPKKVFNLRRQQDSLAIYAKHAQEIMQIISYFRRAPTTLSFFDFGMGWGQWALMAKAFGCDSYGSELSPSRIEHAKSKGIKVVTWEEMPESRFDFINTEQVFEHIPEPLQTLRHLRRALKANGICKISVPTASYLRRRLEKMKWKAAKGSKDSLNLVAPLEHINCFRRSSLLKMAEAADMQEVLIPMKVQYRYMPDWSTPKKIARNLGLPIYRNLLKRPNYIFLRNIQEDVI</sequence>
<keyword evidence="1" id="KW-0808">Transferase</keyword>
<dbReference type="GO" id="GO:0032259">
    <property type="term" value="P:methylation"/>
    <property type="evidence" value="ECO:0007669"/>
    <property type="project" value="UniProtKB-KW"/>
</dbReference>
<gene>
    <name evidence="1" type="ORF">TRIP_B300025</name>
</gene>
<dbReference type="AlphaFoldDB" id="A0A653A6F0"/>
<organism evidence="1">
    <name type="scientific">Uncultured Desulfatiglans sp</name>
    <dbReference type="NCBI Taxonomy" id="1748965"/>
    <lineage>
        <taxon>Bacteria</taxon>
        <taxon>Pseudomonadati</taxon>
        <taxon>Thermodesulfobacteriota</taxon>
        <taxon>Desulfobacteria</taxon>
        <taxon>Desulfatiglandales</taxon>
        <taxon>Desulfatiglandaceae</taxon>
        <taxon>Desulfatiglans</taxon>
        <taxon>environmental samples</taxon>
    </lineage>
</organism>
<evidence type="ECO:0000313" key="1">
    <source>
        <dbReference type="EMBL" id="VBB43640.1"/>
    </source>
</evidence>
<keyword evidence="1" id="KW-0489">Methyltransferase</keyword>
<dbReference type="SUPFAM" id="SSF53335">
    <property type="entry name" value="S-adenosyl-L-methionine-dependent methyltransferases"/>
    <property type="match status" value="1"/>
</dbReference>
<reference evidence="1" key="1">
    <citation type="submission" date="2018-07" db="EMBL/GenBank/DDBJ databases">
        <authorList>
            <consortium name="Genoscope - CEA"/>
            <person name="William W."/>
        </authorList>
    </citation>
    <scope>NUCLEOTIDE SEQUENCE</scope>
    <source>
        <strain evidence="1">IK1</strain>
    </source>
</reference>
<dbReference type="Pfam" id="PF13489">
    <property type="entry name" value="Methyltransf_23"/>
    <property type="match status" value="1"/>
</dbReference>
<dbReference type="GO" id="GO:0008168">
    <property type="term" value="F:methyltransferase activity"/>
    <property type="evidence" value="ECO:0007669"/>
    <property type="project" value="UniProtKB-KW"/>
</dbReference>
<dbReference type="EMBL" id="UPXX01000024">
    <property type="protein sequence ID" value="VBB43640.1"/>
    <property type="molecule type" value="Genomic_DNA"/>
</dbReference>
<dbReference type="Gene3D" id="3.40.50.150">
    <property type="entry name" value="Vaccinia Virus protein VP39"/>
    <property type="match status" value="1"/>
</dbReference>
<accession>A0A653A6F0</accession>
<dbReference type="InterPro" id="IPR029063">
    <property type="entry name" value="SAM-dependent_MTases_sf"/>
</dbReference>
<dbReference type="PANTHER" id="PTHR43861">
    <property type="entry name" value="TRANS-ACONITATE 2-METHYLTRANSFERASE-RELATED"/>
    <property type="match status" value="1"/>
</dbReference>
<proteinExistence type="predicted"/>
<dbReference type="CDD" id="cd02440">
    <property type="entry name" value="AdoMet_MTases"/>
    <property type="match status" value="1"/>
</dbReference>